<dbReference type="GO" id="GO:0003887">
    <property type="term" value="F:DNA-directed DNA polymerase activity"/>
    <property type="evidence" value="ECO:0007669"/>
    <property type="project" value="UniProtKB-KW"/>
</dbReference>
<dbReference type="EC" id="2.7.7.102" evidence="6"/>
<feature type="compositionally biased region" description="Polar residues" evidence="8">
    <location>
        <begin position="11"/>
        <end position="24"/>
    </location>
</feature>
<accession>A0AA88XU25</accession>
<keyword evidence="3" id="KW-0808">Transferase</keyword>
<organism evidence="9 10">
    <name type="scientific">Pinctada imbricata</name>
    <name type="common">Atlantic pearl-oyster</name>
    <name type="synonym">Pinctada martensii</name>
    <dbReference type="NCBI Taxonomy" id="66713"/>
    <lineage>
        <taxon>Eukaryota</taxon>
        <taxon>Metazoa</taxon>
        <taxon>Spiralia</taxon>
        <taxon>Lophotrochozoa</taxon>
        <taxon>Mollusca</taxon>
        <taxon>Bivalvia</taxon>
        <taxon>Autobranchia</taxon>
        <taxon>Pteriomorphia</taxon>
        <taxon>Pterioida</taxon>
        <taxon>Pterioidea</taxon>
        <taxon>Pteriidae</taxon>
        <taxon>Pinctada</taxon>
    </lineage>
</organism>
<evidence type="ECO:0000256" key="5">
    <source>
        <dbReference type="ARBA" id="ARBA00044677"/>
    </source>
</evidence>
<comment type="catalytic activity">
    <reaction evidence="7">
        <text>DNA(n) + a 2'-deoxyribonucleoside 5'-triphosphate = DNA(n+1) + diphosphate</text>
        <dbReference type="Rhea" id="RHEA:22508"/>
        <dbReference type="Rhea" id="RHEA-COMP:17339"/>
        <dbReference type="Rhea" id="RHEA-COMP:17340"/>
        <dbReference type="ChEBI" id="CHEBI:33019"/>
        <dbReference type="ChEBI" id="CHEBI:61560"/>
        <dbReference type="ChEBI" id="CHEBI:173112"/>
        <dbReference type="EC" id="2.7.7.7"/>
    </reaction>
    <physiologicalReaction direction="left-to-right" evidence="7">
        <dbReference type="Rhea" id="RHEA:22509"/>
    </physiologicalReaction>
</comment>
<evidence type="ECO:0000313" key="10">
    <source>
        <dbReference type="Proteomes" id="UP001186944"/>
    </source>
</evidence>
<dbReference type="Proteomes" id="UP001186944">
    <property type="component" value="Unassembled WGS sequence"/>
</dbReference>
<evidence type="ECO:0000256" key="4">
    <source>
        <dbReference type="ARBA" id="ARBA00026139"/>
    </source>
</evidence>
<dbReference type="EC" id="2.7.7.7" evidence="2"/>
<evidence type="ECO:0000256" key="6">
    <source>
        <dbReference type="ARBA" id="ARBA00044768"/>
    </source>
</evidence>
<comment type="similarity">
    <text evidence="1">Belongs to the eukaryotic-type primase small subunit family.</text>
</comment>
<dbReference type="PANTHER" id="PTHR31399:SF0">
    <property type="entry name" value="DNA-DIRECTED PRIMASE_POLYMERASE PROTEIN"/>
    <property type="match status" value="1"/>
</dbReference>
<dbReference type="PANTHER" id="PTHR31399">
    <property type="entry name" value="DNA-DIRECTED PRIMASE / POLYMERASE PROTEIN"/>
    <property type="match status" value="1"/>
</dbReference>
<dbReference type="GO" id="GO:0009411">
    <property type="term" value="P:response to UV"/>
    <property type="evidence" value="ECO:0007669"/>
    <property type="project" value="TreeGrafter"/>
</dbReference>
<feature type="compositionally biased region" description="Basic and acidic residues" evidence="8">
    <location>
        <begin position="57"/>
        <end position="72"/>
    </location>
</feature>
<dbReference type="GO" id="GO:0005759">
    <property type="term" value="C:mitochondrial matrix"/>
    <property type="evidence" value="ECO:0007669"/>
    <property type="project" value="TreeGrafter"/>
</dbReference>
<evidence type="ECO:0000313" key="9">
    <source>
        <dbReference type="EMBL" id="KAK3091658.1"/>
    </source>
</evidence>
<feature type="compositionally biased region" description="Basic residues" evidence="8">
    <location>
        <begin position="1"/>
        <end position="10"/>
    </location>
</feature>
<evidence type="ECO:0000256" key="8">
    <source>
        <dbReference type="SAM" id="MobiDB-lite"/>
    </source>
</evidence>
<reference evidence="9" key="1">
    <citation type="submission" date="2019-08" db="EMBL/GenBank/DDBJ databases">
        <title>The improved chromosome-level genome for the pearl oyster Pinctada fucata martensii using PacBio sequencing and Hi-C.</title>
        <authorList>
            <person name="Zheng Z."/>
        </authorList>
    </citation>
    <scope>NUCLEOTIDE SEQUENCE</scope>
    <source>
        <strain evidence="9">ZZ-2019</strain>
        <tissue evidence="9">Adductor muscle</tissue>
    </source>
</reference>
<evidence type="ECO:0000256" key="1">
    <source>
        <dbReference type="ARBA" id="ARBA00009762"/>
    </source>
</evidence>
<feature type="compositionally biased region" description="Basic and acidic residues" evidence="8">
    <location>
        <begin position="81"/>
        <end position="94"/>
    </location>
</feature>
<dbReference type="InterPro" id="IPR044917">
    <property type="entry name" value="PRIMPOL"/>
</dbReference>
<evidence type="ECO:0000256" key="7">
    <source>
        <dbReference type="ARBA" id="ARBA00047303"/>
    </source>
</evidence>
<dbReference type="GO" id="GO:0005634">
    <property type="term" value="C:nucleus"/>
    <property type="evidence" value="ECO:0007669"/>
    <property type="project" value="TreeGrafter"/>
</dbReference>
<dbReference type="GO" id="GO:0031297">
    <property type="term" value="P:replication fork processing"/>
    <property type="evidence" value="ECO:0007669"/>
    <property type="project" value="TreeGrafter"/>
</dbReference>
<proteinExistence type="inferred from homology"/>
<dbReference type="GO" id="GO:0006264">
    <property type="term" value="P:mitochondrial DNA replication"/>
    <property type="evidence" value="ECO:0007669"/>
    <property type="project" value="TreeGrafter"/>
</dbReference>
<keyword evidence="10" id="KW-1185">Reference proteome</keyword>
<keyword evidence="3" id="KW-0239">DNA-directed DNA polymerase</keyword>
<comment type="caution">
    <text evidence="9">The sequence shown here is derived from an EMBL/GenBank/DDBJ whole genome shotgun (WGS) entry which is preliminary data.</text>
</comment>
<feature type="region of interest" description="Disordered" evidence="8">
    <location>
        <begin position="198"/>
        <end position="217"/>
    </location>
</feature>
<dbReference type="GO" id="GO:0042276">
    <property type="term" value="P:error-prone translesion synthesis"/>
    <property type="evidence" value="ECO:0007669"/>
    <property type="project" value="InterPro"/>
</dbReference>
<comment type="catalytic activity">
    <reaction evidence="5">
        <text>ssDNA + n NTP = ssDNA/pppN(pN)n-1 hybrid + (n-1) diphosphate.</text>
        <dbReference type="EC" id="2.7.7.102"/>
    </reaction>
</comment>
<gene>
    <name evidence="9" type="ORF">FSP39_021606</name>
</gene>
<protein>
    <recommendedName>
        <fullName evidence="4">DNA-directed primase/polymerase protein</fullName>
        <ecNumber evidence="6">2.7.7.102</ecNumber>
        <ecNumber evidence="2">2.7.7.7</ecNumber>
    </recommendedName>
</protein>
<dbReference type="AlphaFoldDB" id="A0AA88XU25"/>
<name>A0AA88XU25_PINIB</name>
<keyword evidence="3" id="KW-0548">Nucleotidyltransferase</keyword>
<dbReference type="GO" id="GO:0003682">
    <property type="term" value="F:chromatin binding"/>
    <property type="evidence" value="ECO:0007669"/>
    <property type="project" value="TreeGrafter"/>
</dbReference>
<dbReference type="EMBL" id="VSWD01000010">
    <property type="protein sequence ID" value="KAK3091658.1"/>
    <property type="molecule type" value="Genomic_DNA"/>
</dbReference>
<feature type="region of interest" description="Disordered" evidence="8">
    <location>
        <begin position="1"/>
        <end position="94"/>
    </location>
</feature>
<evidence type="ECO:0000256" key="3">
    <source>
        <dbReference type="ARBA" id="ARBA00022932"/>
    </source>
</evidence>
<evidence type="ECO:0000256" key="2">
    <source>
        <dbReference type="ARBA" id="ARBA00012417"/>
    </source>
</evidence>
<sequence>MARLRQRCQKSKLQNGRRSNSDQAQLEERNLTSMDANDSGMDRQWSADDVNNIKGGDLGKDKDGDLGKDRINSHQKANGDTGKEERQPKCDSSHNEVCERFTEEELLSLIVKNKNMEDTMFCDLGVYTKNRNFRLYKSCKYGKNNPLVLADQNKYVARSPRTARRKNVDSEEQLFLDSLIANIKFSPDMRVLTFGESGTSSHYSRNSHRKRESNQDNLGGYHLSPYPEVDHHILCELDKRGPKACIRQWTYFSNGEMILFEIGGNRWCANIGRCHKSNNIM</sequence>